<dbReference type="Pfam" id="PF00106">
    <property type="entry name" value="adh_short"/>
    <property type="match status" value="1"/>
</dbReference>
<evidence type="ECO:0000313" key="5">
    <source>
        <dbReference type="Proteomes" id="UP001497453"/>
    </source>
</evidence>
<keyword evidence="5" id="KW-1185">Reference proteome</keyword>
<dbReference type="InterPro" id="IPR052178">
    <property type="entry name" value="Sec_Metab_Biosynth_SDR"/>
</dbReference>
<dbReference type="SUPFAM" id="SSF51735">
    <property type="entry name" value="NAD(P)-binding Rossmann-fold domains"/>
    <property type="match status" value="1"/>
</dbReference>
<organism evidence="4 5">
    <name type="scientific">Somion occarium</name>
    <dbReference type="NCBI Taxonomy" id="3059160"/>
    <lineage>
        <taxon>Eukaryota</taxon>
        <taxon>Fungi</taxon>
        <taxon>Dikarya</taxon>
        <taxon>Basidiomycota</taxon>
        <taxon>Agaricomycotina</taxon>
        <taxon>Agaricomycetes</taxon>
        <taxon>Polyporales</taxon>
        <taxon>Cerrenaceae</taxon>
        <taxon>Somion</taxon>
    </lineage>
</organism>
<dbReference type="Proteomes" id="UP001497453">
    <property type="component" value="Chromosome 11"/>
</dbReference>
<evidence type="ECO:0008006" key="6">
    <source>
        <dbReference type="Google" id="ProtNLM"/>
    </source>
</evidence>
<evidence type="ECO:0000256" key="1">
    <source>
        <dbReference type="ARBA" id="ARBA00006484"/>
    </source>
</evidence>
<keyword evidence="2" id="KW-0521">NADP</keyword>
<dbReference type="InterPro" id="IPR002347">
    <property type="entry name" value="SDR_fam"/>
</dbReference>
<proteinExistence type="inferred from homology"/>
<evidence type="ECO:0000256" key="3">
    <source>
        <dbReference type="ARBA" id="ARBA00023002"/>
    </source>
</evidence>
<sequence length="384" mass="41706">MAAVLNEVHSSGLHDLRGVVAVLTGGASGIGNMIATTLLSNGATVFIIDRNQSLLDNVTKTYNEAAQKTNLRSRLIGIVGDIGTKSEAKRLAEEVGKHTPYVTVLFNNAGVLEGGFTPPTKAKAADFVDAFFNNVSEEAFDNVLRINAVGPYWLTFAFLPLLEKWKEHGYGEEGRRFPPQVIMTSSMNGWTKDSDTARSYPYIFSKSAIGHATATLARELLPLGIRVNGIAPGLFVSGMSVPGSTDEFGQSHTDRTEFDFKIPVSQLPKELGGPSNVGGSRRDIASLVLFLLSNWFVNGETVLIDGGVSAFSKFLYRICYPRAHKFCRVCLFTPLRTKQGIRTTSSSHVLLLSMCTEPLPNVSRSDDGHIIAQSVLGINRVHIE</sequence>
<dbReference type="PANTHER" id="PTHR43618">
    <property type="entry name" value="7-ALPHA-HYDROXYSTEROID DEHYDROGENASE"/>
    <property type="match status" value="1"/>
</dbReference>
<reference evidence="5" key="1">
    <citation type="submission" date="2024-04" db="EMBL/GenBank/DDBJ databases">
        <authorList>
            <person name="Shaw F."/>
            <person name="Minotto A."/>
        </authorList>
    </citation>
    <scope>NUCLEOTIDE SEQUENCE [LARGE SCALE GENOMIC DNA]</scope>
</reference>
<dbReference type="InterPro" id="IPR036291">
    <property type="entry name" value="NAD(P)-bd_dom_sf"/>
</dbReference>
<name>A0ABP1CTM2_9APHY</name>
<evidence type="ECO:0000313" key="4">
    <source>
        <dbReference type="EMBL" id="CAL1699031.1"/>
    </source>
</evidence>
<protein>
    <recommendedName>
        <fullName evidence="6">NAD(P)-binding protein</fullName>
    </recommendedName>
</protein>
<dbReference type="CDD" id="cd05233">
    <property type="entry name" value="SDR_c"/>
    <property type="match status" value="1"/>
</dbReference>
<accession>A0ABP1CTM2</accession>
<dbReference type="EMBL" id="OZ037954">
    <property type="protein sequence ID" value="CAL1699031.1"/>
    <property type="molecule type" value="Genomic_DNA"/>
</dbReference>
<dbReference type="PANTHER" id="PTHR43618:SF18">
    <property type="entry name" value="SHORT CHAIN DEHYDROGENASE_REDUCTASE FAMILY (AFU_ORTHOLOGUE AFUA_5G12480)"/>
    <property type="match status" value="1"/>
</dbReference>
<dbReference type="Gene3D" id="3.40.50.720">
    <property type="entry name" value="NAD(P)-binding Rossmann-like Domain"/>
    <property type="match status" value="1"/>
</dbReference>
<gene>
    <name evidence="4" type="ORF">GFSPODELE1_LOCUS2464</name>
</gene>
<keyword evidence="3" id="KW-0560">Oxidoreductase</keyword>
<evidence type="ECO:0000256" key="2">
    <source>
        <dbReference type="ARBA" id="ARBA00022857"/>
    </source>
</evidence>
<comment type="similarity">
    <text evidence="1">Belongs to the short-chain dehydrogenases/reductases (SDR) family.</text>
</comment>
<dbReference type="PRINTS" id="PR00081">
    <property type="entry name" value="GDHRDH"/>
</dbReference>